<dbReference type="PANTHER" id="PTHR43760">
    <property type="entry name" value="ENDORIBONUCLEASE-RELATED"/>
    <property type="match status" value="1"/>
</dbReference>
<dbReference type="STRING" id="164328.H3HBN4"/>
<reference evidence="4" key="1">
    <citation type="journal article" date="2006" name="Science">
        <title>Phytophthora genome sequences uncover evolutionary origins and mechanisms of pathogenesis.</title>
        <authorList>
            <person name="Tyler B.M."/>
            <person name="Tripathy S."/>
            <person name="Zhang X."/>
            <person name="Dehal P."/>
            <person name="Jiang R.H."/>
            <person name="Aerts A."/>
            <person name="Arredondo F.D."/>
            <person name="Baxter L."/>
            <person name="Bensasson D."/>
            <person name="Beynon J.L."/>
            <person name="Chapman J."/>
            <person name="Damasceno C.M."/>
            <person name="Dorrance A.E."/>
            <person name="Dou D."/>
            <person name="Dickerman A.W."/>
            <person name="Dubchak I.L."/>
            <person name="Garbelotto M."/>
            <person name="Gijzen M."/>
            <person name="Gordon S.G."/>
            <person name="Govers F."/>
            <person name="Grunwald N.J."/>
            <person name="Huang W."/>
            <person name="Ivors K.L."/>
            <person name="Jones R.W."/>
            <person name="Kamoun S."/>
            <person name="Krampis K."/>
            <person name="Lamour K.H."/>
            <person name="Lee M.K."/>
            <person name="McDonald W.H."/>
            <person name="Medina M."/>
            <person name="Meijer H.J."/>
            <person name="Nordberg E.K."/>
            <person name="Maclean D.J."/>
            <person name="Ospina-Giraldo M.D."/>
            <person name="Morris P.F."/>
            <person name="Phuntumart V."/>
            <person name="Putnam N.H."/>
            <person name="Rash S."/>
            <person name="Rose J.K."/>
            <person name="Sakihama Y."/>
            <person name="Salamov A.A."/>
            <person name="Savidor A."/>
            <person name="Scheuring C.F."/>
            <person name="Smith B.M."/>
            <person name="Sobral B.W."/>
            <person name="Terry A."/>
            <person name="Torto-Alalibo T.A."/>
            <person name="Win J."/>
            <person name="Xu Z."/>
            <person name="Zhang H."/>
            <person name="Grigoriev I.V."/>
            <person name="Rokhsar D.S."/>
            <person name="Boore J.L."/>
        </authorList>
    </citation>
    <scope>NUCLEOTIDE SEQUENCE [LARGE SCALE GENOMIC DNA]</scope>
    <source>
        <strain evidence="4">Pr102</strain>
    </source>
</reference>
<dbReference type="InterPro" id="IPR035959">
    <property type="entry name" value="RutC-like_sf"/>
</dbReference>
<evidence type="ECO:0000259" key="2">
    <source>
        <dbReference type="Pfam" id="PF14588"/>
    </source>
</evidence>
<dbReference type="EMBL" id="DS566012">
    <property type="status" value="NOT_ANNOTATED_CDS"/>
    <property type="molecule type" value="Genomic_DNA"/>
</dbReference>
<proteinExistence type="predicted"/>
<dbReference type="InterPro" id="IPR023213">
    <property type="entry name" value="CAT-like_dom_sf"/>
</dbReference>
<organism evidence="3 4">
    <name type="scientific">Phytophthora ramorum</name>
    <name type="common">Sudden oak death agent</name>
    <dbReference type="NCBI Taxonomy" id="164328"/>
    <lineage>
        <taxon>Eukaryota</taxon>
        <taxon>Sar</taxon>
        <taxon>Stramenopiles</taxon>
        <taxon>Oomycota</taxon>
        <taxon>Peronosporomycetes</taxon>
        <taxon>Peronosporales</taxon>
        <taxon>Peronosporaceae</taxon>
        <taxon>Phytophthora</taxon>
    </lineage>
</organism>
<dbReference type="VEuPathDB" id="FungiDB:KRP23_9365"/>
<feature type="domain" description="Endoribonuclease L-PSP/chorismate mutase-like" evidence="2">
    <location>
        <begin position="596"/>
        <end position="734"/>
    </location>
</feature>
<reference evidence="3" key="2">
    <citation type="submission" date="2015-06" db="UniProtKB">
        <authorList>
            <consortium name="EnsemblProtists"/>
        </authorList>
    </citation>
    <scope>IDENTIFICATION</scope>
    <source>
        <strain evidence="3">Pr102</strain>
    </source>
</reference>
<feature type="compositionally biased region" description="Basic and acidic residues" evidence="1">
    <location>
        <begin position="86"/>
        <end position="98"/>
    </location>
</feature>
<dbReference type="VEuPathDB" id="FungiDB:KRP23_11255"/>
<sequence>MTSALLLKELLLLQKIRQLETTAEPLPDIVVGSHVGSVKPVTTAESLRTKVLRSRHDERRARFLQVEGAVRNKLLDNKSRRQAVAHKQEPESTGDRVQEPASPNSELEKRVDRLTTFFHEMAVHRPNLNELDGGAAEVAEAVAEEQLLQQFGDMFDRDEGLHNALDEEKWSTDTTKAMRRRASTSTNLPRAMAPDSISGSCDQTDYENTAQYIERLMKDVTTHATRQQQVEDLAAAERKQAVMAQLVASWEYTQHRVNQPTTRERVYKPERPAFVLPKQRFLVQEQSLPSNAIWEVPGCSTNQTTMLPSGPMAAAGLVGPARPTSPHAEKQQENSPRLRPQRPLQRPMTVSTAARPSDITALRSAALSRARCSLLVGGSLVIGVNADHCVLDAEGVAHLMKRWGQHYLAAPRVFHLATSQQRFHLSPAALKSLKAFAACGDESPPFSTLDCVTALLTWLISVSRGHRNDVQVFTAVNIRRRLQPPLPDNFTGNAVLPAFSSHSALDFQTDHASPSASTLHSLARRIRQSISKFHDAYIRDTISLLAAHPDPTNLQPAICFSSGPDVFFSSWRAIGLSDVDFGSKPSKYQAEMGKIEDRLAELGHELPAAGVPKGNYVNVVRTGDYIYTAGHLPVTASGELITGKLGKDLTTEEGYAAAQRVALALLATLKKELGELDHIKRVVKLTGFVNCVDTFTAQPGVINGASDTVAAIFGDKGKHARSAVGTNALPLNVAVEIEAVVEVEAGAPSLS</sequence>
<feature type="region of interest" description="Disordered" evidence="1">
    <location>
        <begin position="75"/>
        <end position="109"/>
    </location>
</feature>
<dbReference type="VEuPathDB" id="FungiDB:KRP23_9363"/>
<feature type="region of interest" description="Disordered" evidence="1">
    <location>
        <begin position="174"/>
        <end position="202"/>
    </location>
</feature>
<dbReference type="CDD" id="cd02199">
    <property type="entry name" value="YjgF_YER057c_UK114_like_1"/>
    <property type="match status" value="1"/>
</dbReference>
<accession>H3HBN4</accession>
<dbReference type="Pfam" id="PF02458">
    <property type="entry name" value="Transferase"/>
    <property type="match status" value="1"/>
</dbReference>
<evidence type="ECO:0000313" key="4">
    <source>
        <dbReference type="Proteomes" id="UP000005238"/>
    </source>
</evidence>
<dbReference type="AlphaFoldDB" id="H3HBN4"/>
<dbReference type="Gene3D" id="3.30.559.10">
    <property type="entry name" value="Chloramphenicol acetyltransferase-like domain"/>
    <property type="match status" value="1"/>
</dbReference>
<dbReference type="Gene3D" id="3.30.1330.40">
    <property type="entry name" value="RutC-like"/>
    <property type="match status" value="1"/>
</dbReference>
<evidence type="ECO:0000256" key="1">
    <source>
        <dbReference type="SAM" id="MobiDB-lite"/>
    </source>
</evidence>
<name>H3HBN4_PHYRM</name>
<dbReference type="VEuPathDB" id="FungiDB:KRP22_1895"/>
<dbReference type="eggNOG" id="ENOG502S4DU">
    <property type="taxonomic scope" value="Eukaryota"/>
</dbReference>
<dbReference type="InterPro" id="IPR013813">
    <property type="entry name" value="Endoribo_LPSP/chorism_mut-like"/>
</dbReference>
<protein>
    <recommendedName>
        <fullName evidence="2">Endoribonuclease L-PSP/chorismate mutase-like domain-containing protein</fullName>
    </recommendedName>
</protein>
<evidence type="ECO:0000313" key="3">
    <source>
        <dbReference type="EnsemblProtists" id="Phyra94330"/>
    </source>
</evidence>
<dbReference type="HOGENOM" id="CLU_370686_0_0_1"/>
<dbReference type="InParanoid" id="H3HBN4"/>
<feature type="region of interest" description="Disordered" evidence="1">
    <location>
        <begin position="315"/>
        <end position="349"/>
    </location>
</feature>
<dbReference type="EnsemblProtists" id="Phyra94330">
    <property type="protein sequence ID" value="Phyra94330"/>
    <property type="gene ID" value="Phyra94330"/>
</dbReference>
<dbReference type="Pfam" id="PF14588">
    <property type="entry name" value="YjgF_endoribonc"/>
    <property type="match status" value="1"/>
</dbReference>
<dbReference type="VEuPathDB" id="FungiDB:KRP22_10739"/>
<dbReference type="Proteomes" id="UP000005238">
    <property type="component" value="Unassembled WGS sequence"/>
</dbReference>
<dbReference type="SUPFAM" id="SSF55298">
    <property type="entry name" value="YjgF-like"/>
    <property type="match status" value="1"/>
</dbReference>
<dbReference type="PANTHER" id="PTHR43760:SF1">
    <property type="entry name" value="ENDORIBONUCLEASE L-PSP_CHORISMATE MUTASE-LIKE DOMAIN-CONTAINING PROTEIN"/>
    <property type="match status" value="1"/>
</dbReference>
<dbReference type="VEuPathDB" id="FungiDB:KRP22_1897"/>
<feature type="compositionally biased region" description="Low complexity" evidence="1">
    <location>
        <begin position="337"/>
        <end position="347"/>
    </location>
</feature>
<keyword evidence="4" id="KW-1185">Reference proteome</keyword>